<evidence type="ECO:0000256" key="5">
    <source>
        <dbReference type="ARBA" id="ARBA00022840"/>
    </source>
</evidence>
<proteinExistence type="inferred from homology"/>
<dbReference type="Pfam" id="PF01467">
    <property type="entry name" value="CTP_transf_like"/>
    <property type="match status" value="1"/>
</dbReference>
<dbReference type="PANTHER" id="PTHR21342">
    <property type="entry name" value="PHOSPHOPANTETHEINE ADENYLYLTRANSFERASE"/>
    <property type="match status" value="1"/>
</dbReference>
<keyword evidence="2 9" id="KW-0808">Transferase</keyword>
<dbReference type="HAMAP" id="MF_00151">
    <property type="entry name" value="PPAT_bact"/>
    <property type="match status" value="1"/>
</dbReference>
<evidence type="ECO:0000259" key="10">
    <source>
        <dbReference type="Pfam" id="PF01467"/>
    </source>
</evidence>
<organism evidence="11 12">
    <name type="scientific">Roseiconus lacunae</name>
    <dbReference type="NCBI Taxonomy" id="2605694"/>
    <lineage>
        <taxon>Bacteria</taxon>
        <taxon>Pseudomonadati</taxon>
        <taxon>Planctomycetota</taxon>
        <taxon>Planctomycetia</taxon>
        <taxon>Pirellulales</taxon>
        <taxon>Pirellulaceae</taxon>
        <taxon>Roseiconus</taxon>
    </lineage>
</organism>
<comment type="function">
    <text evidence="9">Reversibly transfers an adenylyl group from ATP to 4'-phosphopantetheine, yielding dephospho-CoA (dPCoA) and pyrophosphate.</text>
</comment>
<feature type="binding site" evidence="9">
    <location>
        <position position="103"/>
    </location>
    <ligand>
        <name>ATP</name>
        <dbReference type="ChEBI" id="CHEBI:30616"/>
    </ligand>
</feature>
<dbReference type="PRINTS" id="PR01020">
    <property type="entry name" value="LPSBIOSNTHSS"/>
</dbReference>
<comment type="subunit">
    <text evidence="9">Homohexamer.</text>
</comment>
<keyword evidence="5 9" id="KW-0067">ATP-binding</keyword>
<evidence type="ECO:0000256" key="2">
    <source>
        <dbReference type="ARBA" id="ARBA00022679"/>
    </source>
</evidence>
<dbReference type="InterPro" id="IPR004821">
    <property type="entry name" value="Cyt_trans-like"/>
</dbReference>
<evidence type="ECO:0000313" key="12">
    <source>
        <dbReference type="Proteomes" id="UP001239462"/>
    </source>
</evidence>
<evidence type="ECO:0000256" key="3">
    <source>
        <dbReference type="ARBA" id="ARBA00022695"/>
    </source>
</evidence>
<dbReference type="EMBL" id="JASZZN010000002">
    <property type="protein sequence ID" value="MDM4014447.1"/>
    <property type="molecule type" value="Genomic_DNA"/>
</dbReference>
<keyword evidence="7 9" id="KW-0173">Coenzyme A biosynthesis</keyword>
<feature type="site" description="Transition state stabilizer" evidence="9">
    <location>
        <position position="22"/>
    </location>
</feature>
<dbReference type="Proteomes" id="UP001239462">
    <property type="component" value="Unassembled WGS sequence"/>
</dbReference>
<evidence type="ECO:0000256" key="9">
    <source>
        <dbReference type="HAMAP-Rule" id="MF_00151"/>
    </source>
</evidence>
<comment type="pathway">
    <text evidence="9">Cofactor biosynthesis; coenzyme A biosynthesis; CoA from (R)-pantothenate: step 4/5.</text>
</comment>
<name>A0ABT7PD91_9BACT</name>
<accession>A0ABT7PD91</accession>
<feature type="binding site" evidence="9">
    <location>
        <begin position="93"/>
        <end position="95"/>
    </location>
    <ligand>
        <name>ATP</name>
        <dbReference type="ChEBI" id="CHEBI:30616"/>
    </ligand>
</feature>
<comment type="similarity">
    <text evidence="9">Belongs to the bacterial CoaD family.</text>
</comment>
<comment type="cofactor">
    <cofactor evidence="9">
        <name>Mg(2+)</name>
        <dbReference type="ChEBI" id="CHEBI:18420"/>
    </cofactor>
</comment>
<sequence>MSAPGPKVAVYTGSFDPITLGHLHIIDRASRLFETLIIGIGINAEKRSLFTPDQRRDLIETVTKDLPNIQVKFFDGLAVDFVRSQQSRVMVRGIRPLTDIAGEFTMMMANRQLDSEIETVFLMADERFAHVSSSLLKQIAGVSEDDEMLAKFVPRAIIRPLRERMRAEAR</sequence>
<dbReference type="SUPFAM" id="SSF52374">
    <property type="entry name" value="Nucleotidylyl transferase"/>
    <property type="match status" value="1"/>
</dbReference>
<dbReference type="PANTHER" id="PTHR21342:SF1">
    <property type="entry name" value="PHOSPHOPANTETHEINE ADENYLYLTRANSFERASE"/>
    <property type="match status" value="1"/>
</dbReference>
<dbReference type="NCBIfam" id="TIGR01510">
    <property type="entry name" value="coaD_prev_kdtB"/>
    <property type="match status" value="1"/>
</dbReference>
<evidence type="ECO:0000256" key="7">
    <source>
        <dbReference type="ARBA" id="ARBA00022993"/>
    </source>
</evidence>
<keyword evidence="4 9" id="KW-0547">Nucleotide-binding</keyword>
<evidence type="ECO:0000256" key="6">
    <source>
        <dbReference type="ARBA" id="ARBA00022842"/>
    </source>
</evidence>
<dbReference type="RefSeq" id="WP_149497133.1">
    <property type="nucleotide sequence ID" value="NZ_CP141221.1"/>
</dbReference>
<evidence type="ECO:0000256" key="8">
    <source>
        <dbReference type="ARBA" id="ARBA00029346"/>
    </source>
</evidence>
<keyword evidence="3 9" id="KW-0548">Nucleotidyltransferase</keyword>
<feature type="binding site" evidence="9">
    <location>
        <begin position="128"/>
        <end position="134"/>
    </location>
    <ligand>
        <name>ATP</name>
        <dbReference type="ChEBI" id="CHEBI:30616"/>
    </ligand>
</feature>
<dbReference type="InterPro" id="IPR001980">
    <property type="entry name" value="PPAT"/>
</dbReference>
<comment type="subcellular location">
    <subcellularLocation>
        <location evidence="9">Cytoplasm</location>
    </subcellularLocation>
</comment>
<evidence type="ECO:0000256" key="4">
    <source>
        <dbReference type="ARBA" id="ARBA00022741"/>
    </source>
</evidence>
<dbReference type="NCBIfam" id="TIGR00125">
    <property type="entry name" value="cyt_tran_rel"/>
    <property type="match status" value="1"/>
</dbReference>
<dbReference type="Gene3D" id="3.40.50.620">
    <property type="entry name" value="HUPs"/>
    <property type="match status" value="1"/>
</dbReference>
<feature type="binding site" evidence="9">
    <location>
        <position position="92"/>
    </location>
    <ligand>
        <name>substrate</name>
    </ligand>
</feature>
<feature type="domain" description="Cytidyltransferase-like" evidence="10">
    <location>
        <begin position="10"/>
        <end position="138"/>
    </location>
</feature>
<feature type="binding site" evidence="9">
    <location>
        <position position="14"/>
    </location>
    <ligand>
        <name>substrate</name>
    </ligand>
</feature>
<keyword evidence="12" id="KW-1185">Reference proteome</keyword>
<keyword evidence="1 9" id="KW-0963">Cytoplasm</keyword>
<comment type="catalytic activity">
    <reaction evidence="8 9">
        <text>(R)-4'-phosphopantetheine + ATP + H(+) = 3'-dephospho-CoA + diphosphate</text>
        <dbReference type="Rhea" id="RHEA:19801"/>
        <dbReference type="ChEBI" id="CHEBI:15378"/>
        <dbReference type="ChEBI" id="CHEBI:30616"/>
        <dbReference type="ChEBI" id="CHEBI:33019"/>
        <dbReference type="ChEBI" id="CHEBI:57328"/>
        <dbReference type="ChEBI" id="CHEBI:61723"/>
        <dbReference type="EC" id="2.7.7.3"/>
    </reaction>
</comment>
<reference evidence="11 12" key="1">
    <citation type="submission" date="2023-06" db="EMBL/GenBank/DDBJ databases">
        <title>Roseiconus lacunae JC819 isolated from Gulf of Mannar region, Tamil Nadu.</title>
        <authorList>
            <person name="Pk S."/>
            <person name="Ch S."/>
            <person name="Ch V.R."/>
        </authorList>
    </citation>
    <scope>NUCLEOTIDE SEQUENCE [LARGE SCALE GENOMIC DNA]</scope>
    <source>
        <strain evidence="11 12">JC819</strain>
    </source>
</reference>
<gene>
    <name evidence="9 11" type="primary">coaD</name>
    <name evidence="11" type="ORF">QTN89_03315</name>
</gene>
<feature type="binding site" evidence="9">
    <location>
        <position position="78"/>
    </location>
    <ligand>
        <name>substrate</name>
    </ligand>
</feature>
<comment type="caution">
    <text evidence="11">The sequence shown here is derived from an EMBL/GenBank/DDBJ whole genome shotgun (WGS) entry which is preliminary data.</text>
</comment>
<evidence type="ECO:0000256" key="1">
    <source>
        <dbReference type="ARBA" id="ARBA00022490"/>
    </source>
</evidence>
<evidence type="ECO:0000313" key="11">
    <source>
        <dbReference type="EMBL" id="MDM4014447.1"/>
    </source>
</evidence>
<keyword evidence="6 9" id="KW-0460">Magnesium</keyword>
<dbReference type="CDD" id="cd02163">
    <property type="entry name" value="PPAT"/>
    <property type="match status" value="1"/>
</dbReference>
<dbReference type="EC" id="2.7.7.3" evidence="9"/>
<feature type="binding site" evidence="9">
    <location>
        <begin position="14"/>
        <end position="15"/>
    </location>
    <ligand>
        <name>ATP</name>
        <dbReference type="ChEBI" id="CHEBI:30616"/>
    </ligand>
</feature>
<protein>
    <recommendedName>
        <fullName evidence="9">Phosphopantetheine adenylyltransferase</fullName>
        <ecNumber evidence="9">2.7.7.3</ecNumber>
    </recommendedName>
    <alternativeName>
        <fullName evidence="9">Dephospho-CoA pyrophosphorylase</fullName>
    </alternativeName>
    <alternativeName>
        <fullName evidence="9">Pantetheine-phosphate adenylyltransferase</fullName>
        <shortName evidence="9">PPAT</shortName>
    </alternativeName>
</protein>
<dbReference type="InterPro" id="IPR014729">
    <property type="entry name" value="Rossmann-like_a/b/a_fold"/>
</dbReference>
<feature type="binding site" evidence="9">
    <location>
        <position position="46"/>
    </location>
    <ligand>
        <name>substrate</name>
    </ligand>
</feature>
<feature type="binding site" evidence="9">
    <location>
        <position position="22"/>
    </location>
    <ligand>
        <name>ATP</name>
        <dbReference type="ChEBI" id="CHEBI:30616"/>
    </ligand>
</feature>
<dbReference type="GO" id="GO:0004595">
    <property type="term" value="F:pantetheine-phosphate adenylyltransferase activity"/>
    <property type="evidence" value="ECO:0007669"/>
    <property type="project" value="UniProtKB-EC"/>
</dbReference>